<evidence type="ECO:0000256" key="6">
    <source>
        <dbReference type="ARBA" id="ARBA00022692"/>
    </source>
</evidence>
<evidence type="ECO:0000256" key="17">
    <source>
        <dbReference type="SAM" id="SignalP"/>
    </source>
</evidence>
<accession>A0A1H3NZB8</accession>
<feature type="short sequence motif" description="TonB C-terminal box" evidence="15">
    <location>
        <begin position="723"/>
        <end position="740"/>
    </location>
</feature>
<dbReference type="Proteomes" id="UP000183417">
    <property type="component" value="Unassembled WGS sequence"/>
</dbReference>
<comment type="subcellular location">
    <subcellularLocation>
        <location evidence="1 14">Cell outer membrane</location>
        <topology evidence="1 14">Multi-pass membrane protein</topology>
    </subcellularLocation>
</comment>
<protein>
    <submittedName>
        <fullName evidence="20">Iron complex outermembrane recepter protein/outer-membrane receptor for ferric coprogen and ferric-rhodotorulic acid</fullName>
    </submittedName>
</protein>
<keyword evidence="12 20" id="KW-0675">Receptor</keyword>
<feature type="chain" id="PRO_5010270938" evidence="17">
    <location>
        <begin position="39"/>
        <end position="740"/>
    </location>
</feature>
<dbReference type="PROSITE" id="PS52016">
    <property type="entry name" value="TONB_DEPENDENT_REC_3"/>
    <property type="match status" value="1"/>
</dbReference>
<name>A0A1H3NZB8_9BURK</name>
<evidence type="ECO:0000259" key="18">
    <source>
        <dbReference type="Pfam" id="PF00593"/>
    </source>
</evidence>
<dbReference type="InterPro" id="IPR010105">
    <property type="entry name" value="TonB_sidphr_rcpt"/>
</dbReference>
<evidence type="ECO:0000256" key="8">
    <source>
        <dbReference type="ARBA" id="ARBA00023004"/>
    </source>
</evidence>
<evidence type="ECO:0000256" key="13">
    <source>
        <dbReference type="ARBA" id="ARBA00023237"/>
    </source>
</evidence>
<dbReference type="GO" id="GO:0015344">
    <property type="term" value="F:siderophore uptake transmembrane transporter activity"/>
    <property type="evidence" value="ECO:0007669"/>
    <property type="project" value="TreeGrafter"/>
</dbReference>
<dbReference type="GO" id="GO:0038023">
    <property type="term" value="F:signaling receptor activity"/>
    <property type="evidence" value="ECO:0007669"/>
    <property type="project" value="InterPro"/>
</dbReference>
<keyword evidence="8" id="KW-0408">Iron</keyword>
<dbReference type="Pfam" id="PF07715">
    <property type="entry name" value="Plug"/>
    <property type="match status" value="1"/>
</dbReference>
<evidence type="ECO:0000256" key="12">
    <source>
        <dbReference type="ARBA" id="ARBA00023170"/>
    </source>
</evidence>
<dbReference type="PANTHER" id="PTHR32552">
    <property type="entry name" value="FERRICHROME IRON RECEPTOR-RELATED"/>
    <property type="match status" value="1"/>
</dbReference>
<evidence type="ECO:0000256" key="15">
    <source>
        <dbReference type="PROSITE-ProRule" id="PRU10144"/>
    </source>
</evidence>
<dbReference type="InterPro" id="IPR010917">
    <property type="entry name" value="TonB_rcpt_CS"/>
</dbReference>
<sequence>MMSIRIQNHAPRQPQGARTPLSLLICALCAAPASAVWAADEDRPPARKGDTELGTVTVRAAADAGTTEGTARYTSGSTGTATGLQLSARETPQSVSVITRQLMDDAGQLTVSQTLEASAPGLSVSRSDSNRYQFSSRGFGVSNFQFDGLASPINSLWNFGATDMDTAFYDRVEIVRGATGLLNGSGDPSATVNFVRKQPRETAGGHASLTLGRWNLRRAEADLSLPLDREGRVHGRVVAVQSDSDSYVSHFGQRRQGLYAVVSAALTPATRLVTSLEYQKNTSPGMGAGFPLFHADGSRTDFDRSVSNNTRWSHFGTENTTATLDLTHRLDNRWLLRAAYSRNDGNYDMRYVYRGGAPDASTGLGMANSFIKYRGDRSRDSLHLTASGPVALFGRQHEIAVGWNHVRDDIDIRRYAPLGTPPATDNFLDWRNGSLAEPGWSDVSNGGDDSRMRQSGGYAVGRFSLADGWTAVAGARLSRWSTRQNYFGSLRDYRYSNEITPYAGLLWDIDARHTAYLSYTEIFTPQNYRDKQGSILDPVTGQAFELGLKGSWLQDRLQGSAALFQTRQDNLAQDTGEFIDGTTDQKAYRGVKGAQVRGIDLELSGEPARGWRMGASYTHYTARSASGAAFNTTHPRSLVKLTAMRSFEGALQGLSLGGNLRWQSRIWQNVTNPLRQSVQVGQGSYLVVNLSAHYRIDPTWSASVQLNNVLDRQYYSQIGFYNQGWWGEPRNLTVSLKADF</sequence>
<reference evidence="20 21" key="1">
    <citation type="submission" date="2016-10" db="EMBL/GenBank/DDBJ databases">
        <authorList>
            <person name="de Groot N.N."/>
        </authorList>
    </citation>
    <scope>NUCLEOTIDE SEQUENCE [LARGE SCALE GENOMIC DNA]</scope>
    <source>
        <strain evidence="20 21">LMG 24775</strain>
    </source>
</reference>
<evidence type="ECO:0000256" key="5">
    <source>
        <dbReference type="ARBA" id="ARBA00022496"/>
    </source>
</evidence>
<dbReference type="GO" id="GO:0015891">
    <property type="term" value="P:siderophore transport"/>
    <property type="evidence" value="ECO:0007669"/>
    <property type="project" value="InterPro"/>
</dbReference>
<evidence type="ECO:0000256" key="9">
    <source>
        <dbReference type="ARBA" id="ARBA00023065"/>
    </source>
</evidence>
<evidence type="ECO:0000313" key="21">
    <source>
        <dbReference type="Proteomes" id="UP000183417"/>
    </source>
</evidence>
<gene>
    <name evidence="20" type="ORF">SAMN05421547_109231</name>
</gene>
<dbReference type="FunFam" id="2.170.130.10:FF:000010">
    <property type="entry name" value="Ferripyoverdine receptor"/>
    <property type="match status" value="1"/>
</dbReference>
<dbReference type="AlphaFoldDB" id="A0A1H3NZB8"/>
<evidence type="ECO:0000256" key="4">
    <source>
        <dbReference type="ARBA" id="ARBA00022452"/>
    </source>
</evidence>
<dbReference type="InterPro" id="IPR000531">
    <property type="entry name" value="Beta-barrel_TonB"/>
</dbReference>
<dbReference type="EMBL" id="FNPE01000009">
    <property type="protein sequence ID" value="SDY94226.1"/>
    <property type="molecule type" value="Genomic_DNA"/>
</dbReference>
<keyword evidence="3 14" id="KW-0813">Transport</keyword>
<dbReference type="NCBIfam" id="TIGR01783">
    <property type="entry name" value="TonB-siderophor"/>
    <property type="match status" value="1"/>
</dbReference>
<evidence type="ECO:0000256" key="14">
    <source>
        <dbReference type="PROSITE-ProRule" id="PRU01360"/>
    </source>
</evidence>
<keyword evidence="10 16" id="KW-0798">TonB box</keyword>
<dbReference type="InterPro" id="IPR036942">
    <property type="entry name" value="Beta-barrel_TonB_sf"/>
</dbReference>
<evidence type="ECO:0000256" key="7">
    <source>
        <dbReference type="ARBA" id="ARBA00022729"/>
    </source>
</evidence>
<dbReference type="GO" id="GO:0009279">
    <property type="term" value="C:cell outer membrane"/>
    <property type="evidence" value="ECO:0007669"/>
    <property type="project" value="UniProtKB-SubCell"/>
</dbReference>
<keyword evidence="4 14" id="KW-1134">Transmembrane beta strand</keyword>
<dbReference type="Gene3D" id="2.40.170.20">
    <property type="entry name" value="TonB-dependent receptor, beta-barrel domain"/>
    <property type="match status" value="1"/>
</dbReference>
<keyword evidence="6 14" id="KW-0812">Transmembrane</keyword>
<keyword evidence="13 14" id="KW-0998">Cell outer membrane</keyword>
<feature type="domain" description="TonB-dependent receptor-like beta-barrel" evidence="18">
    <location>
        <begin position="283"/>
        <end position="709"/>
    </location>
</feature>
<feature type="domain" description="TonB-dependent receptor plug" evidence="19">
    <location>
        <begin position="88"/>
        <end position="189"/>
    </location>
</feature>
<evidence type="ECO:0000313" key="20">
    <source>
        <dbReference type="EMBL" id="SDY94226.1"/>
    </source>
</evidence>
<evidence type="ECO:0000256" key="10">
    <source>
        <dbReference type="ARBA" id="ARBA00023077"/>
    </source>
</evidence>
<evidence type="ECO:0000256" key="2">
    <source>
        <dbReference type="ARBA" id="ARBA00009810"/>
    </source>
</evidence>
<feature type="signal peptide" evidence="17">
    <location>
        <begin position="1"/>
        <end position="38"/>
    </location>
</feature>
<organism evidence="20 21">
    <name type="scientific">Delftia lacustris</name>
    <dbReference type="NCBI Taxonomy" id="558537"/>
    <lineage>
        <taxon>Bacteria</taxon>
        <taxon>Pseudomonadati</taxon>
        <taxon>Pseudomonadota</taxon>
        <taxon>Betaproteobacteria</taxon>
        <taxon>Burkholderiales</taxon>
        <taxon>Comamonadaceae</taxon>
        <taxon>Delftia</taxon>
    </lineage>
</organism>
<evidence type="ECO:0000256" key="11">
    <source>
        <dbReference type="ARBA" id="ARBA00023136"/>
    </source>
</evidence>
<dbReference type="InterPro" id="IPR039426">
    <property type="entry name" value="TonB-dep_rcpt-like"/>
</dbReference>
<dbReference type="InterPro" id="IPR012910">
    <property type="entry name" value="Plug_dom"/>
</dbReference>
<dbReference type="PROSITE" id="PS01156">
    <property type="entry name" value="TONB_DEPENDENT_REC_2"/>
    <property type="match status" value="1"/>
</dbReference>
<dbReference type="CDD" id="cd01347">
    <property type="entry name" value="ligand_gated_channel"/>
    <property type="match status" value="1"/>
</dbReference>
<dbReference type="SUPFAM" id="SSF56935">
    <property type="entry name" value="Porins"/>
    <property type="match status" value="1"/>
</dbReference>
<proteinExistence type="inferred from homology"/>
<evidence type="ECO:0000256" key="1">
    <source>
        <dbReference type="ARBA" id="ARBA00004571"/>
    </source>
</evidence>
<evidence type="ECO:0000256" key="3">
    <source>
        <dbReference type="ARBA" id="ARBA00022448"/>
    </source>
</evidence>
<comment type="similarity">
    <text evidence="2 14 16">Belongs to the TonB-dependent receptor family.</text>
</comment>
<keyword evidence="7 17" id="KW-0732">Signal</keyword>
<dbReference type="Gene3D" id="2.170.130.10">
    <property type="entry name" value="TonB-dependent receptor, plug domain"/>
    <property type="match status" value="1"/>
</dbReference>
<keyword evidence="5" id="KW-0410">Iron transport</keyword>
<dbReference type="Pfam" id="PF00593">
    <property type="entry name" value="TonB_dep_Rec_b-barrel"/>
    <property type="match status" value="1"/>
</dbReference>
<dbReference type="PANTHER" id="PTHR32552:SF74">
    <property type="entry name" value="HYDROXAMATE SIDEROPHORE RECEPTOR FHUE"/>
    <property type="match status" value="1"/>
</dbReference>
<evidence type="ECO:0000259" key="19">
    <source>
        <dbReference type="Pfam" id="PF07715"/>
    </source>
</evidence>
<keyword evidence="11 14" id="KW-0472">Membrane</keyword>
<dbReference type="InterPro" id="IPR037066">
    <property type="entry name" value="Plug_dom_sf"/>
</dbReference>
<keyword evidence="9" id="KW-0406">Ion transport</keyword>
<evidence type="ECO:0000256" key="16">
    <source>
        <dbReference type="RuleBase" id="RU003357"/>
    </source>
</evidence>